<feature type="domain" description="DM10" evidence="7">
    <location>
        <begin position="415"/>
        <end position="519"/>
    </location>
</feature>
<dbReference type="SMART" id="SM00676">
    <property type="entry name" value="DM10"/>
    <property type="match status" value="3"/>
</dbReference>
<comment type="subcellular location">
    <subcellularLocation>
        <location evidence="1">Cytoplasm</location>
        <location evidence="1">Cytoskeleton</location>
        <location evidence="1">Cilium axoneme</location>
    </subcellularLocation>
</comment>
<protein>
    <submittedName>
        <fullName evidence="9">EF-hand domain-containing protein 1</fullName>
    </submittedName>
</protein>
<reference evidence="9" key="1">
    <citation type="submission" date="2025-08" db="UniProtKB">
        <authorList>
            <consortium name="RefSeq"/>
        </authorList>
    </citation>
    <scope>IDENTIFICATION</scope>
    <source>
        <tissue evidence="9">Whole larval tissue</tissue>
    </source>
</reference>
<evidence type="ECO:0000256" key="2">
    <source>
        <dbReference type="ARBA" id="ARBA00022490"/>
    </source>
</evidence>
<evidence type="ECO:0000313" key="8">
    <source>
        <dbReference type="Proteomes" id="UP000829999"/>
    </source>
</evidence>
<proteinExistence type="predicted"/>
<keyword evidence="8" id="KW-1185">Reference proteome</keyword>
<feature type="domain" description="DM10" evidence="7">
    <location>
        <begin position="89"/>
        <end position="194"/>
    </location>
</feature>
<keyword evidence="3" id="KW-0677">Repeat</keyword>
<dbReference type="PANTHER" id="PTHR12086:SF9">
    <property type="entry name" value="EF-HAND DOMAIN-CONTAINING PROTEIN 1"/>
    <property type="match status" value="1"/>
</dbReference>
<feature type="region of interest" description="Disordered" evidence="6">
    <location>
        <begin position="645"/>
        <end position="667"/>
    </location>
</feature>
<evidence type="ECO:0000256" key="1">
    <source>
        <dbReference type="ARBA" id="ARBA00004430"/>
    </source>
</evidence>
<dbReference type="Pfam" id="PF06565">
    <property type="entry name" value="DM10_dom"/>
    <property type="match status" value="3"/>
</dbReference>
<name>A0A9R0CU67_SPOFR</name>
<keyword evidence="5" id="KW-0966">Cell projection</keyword>
<dbReference type="PROSITE" id="PS51336">
    <property type="entry name" value="DM10"/>
    <property type="match status" value="3"/>
</dbReference>
<dbReference type="GO" id="GO:0043014">
    <property type="term" value="F:alpha-tubulin binding"/>
    <property type="evidence" value="ECO:0007669"/>
    <property type="project" value="TreeGrafter"/>
</dbReference>
<evidence type="ECO:0000313" key="9">
    <source>
        <dbReference type="RefSeq" id="XP_035429507.2"/>
    </source>
</evidence>
<dbReference type="GO" id="GO:0007052">
    <property type="term" value="P:mitotic spindle organization"/>
    <property type="evidence" value="ECO:0007669"/>
    <property type="project" value="TreeGrafter"/>
</dbReference>
<dbReference type="RefSeq" id="XP_035429507.2">
    <property type="nucleotide sequence ID" value="XM_035573614.2"/>
</dbReference>
<dbReference type="GeneID" id="118262354"/>
<feature type="compositionally biased region" description="Basic and acidic residues" evidence="6">
    <location>
        <begin position="812"/>
        <end position="822"/>
    </location>
</feature>
<evidence type="ECO:0000256" key="6">
    <source>
        <dbReference type="SAM" id="MobiDB-lite"/>
    </source>
</evidence>
<dbReference type="FunFam" id="2.30.29.170:FF:000002">
    <property type="entry name" value="EF-hand domain (C-terminal) containing 1"/>
    <property type="match status" value="1"/>
</dbReference>
<evidence type="ECO:0000256" key="3">
    <source>
        <dbReference type="ARBA" id="ARBA00022737"/>
    </source>
</evidence>
<feature type="domain" description="DM10" evidence="7">
    <location>
        <begin position="237"/>
        <end position="358"/>
    </location>
</feature>
<dbReference type="InterPro" id="IPR006602">
    <property type="entry name" value="DM10_dom"/>
</dbReference>
<keyword evidence="2" id="KW-0963">Cytoplasm</keyword>
<organism evidence="8 9">
    <name type="scientific">Spodoptera frugiperda</name>
    <name type="common">Fall armyworm</name>
    <dbReference type="NCBI Taxonomy" id="7108"/>
    <lineage>
        <taxon>Eukaryota</taxon>
        <taxon>Metazoa</taxon>
        <taxon>Ecdysozoa</taxon>
        <taxon>Arthropoda</taxon>
        <taxon>Hexapoda</taxon>
        <taxon>Insecta</taxon>
        <taxon>Pterygota</taxon>
        <taxon>Neoptera</taxon>
        <taxon>Endopterygota</taxon>
        <taxon>Lepidoptera</taxon>
        <taxon>Glossata</taxon>
        <taxon>Ditrysia</taxon>
        <taxon>Noctuoidea</taxon>
        <taxon>Noctuidae</taxon>
        <taxon>Amphipyrinae</taxon>
        <taxon>Spodoptera</taxon>
    </lineage>
</organism>
<dbReference type="OrthoDB" id="10255210at2759"/>
<feature type="region of interest" description="Disordered" evidence="6">
    <location>
        <begin position="812"/>
        <end position="840"/>
    </location>
</feature>
<dbReference type="GO" id="GO:0005930">
    <property type="term" value="C:axoneme"/>
    <property type="evidence" value="ECO:0007669"/>
    <property type="project" value="UniProtKB-SubCell"/>
</dbReference>
<dbReference type="InterPro" id="IPR040193">
    <property type="entry name" value="EFHC1/EFHC2/EFHB"/>
</dbReference>
<evidence type="ECO:0000259" key="7">
    <source>
        <dbReference type="PROSITE" id="PS51336"/>
    </source>
</evidence>
<gene>
    <name evidence="9" type="primary">LOC118262354</name>
</gene>
<dbReference type="FunFam" id="2.30.29.170:FF:000001">
    <property type="entry name" value="EF-hand domain containing 1"/>
    <property type="match status" value="1"/>
</dbReference>
<dbReference type="Proteomes" id="UP000829999">
    <property type="component" value="Chromosome 12"/>
</dbReference>
<dbReference type="Gene3D" id="2.30.29.170">
    <property type="match status" value="3"/>
</dbReference>
<dbReference type="FunFam" id="2.30.29.170:FF:000004">
    <property type="entry name" value="EF-hand domain containing 2"/>
    <property type="match status" value="1"/>
</dbReference>
<dbReference type="AlphaFoldDB" id="A0A9R0CU67"/>
<sequence length="850" mass="97242">MAWGLPKLPGLTFSDPTKTQHHMRSSLRYYQGHRFPDTEIRGPGGTATDVDSNAFALPEDSVNYDPSLTYGRVKQPALPAVVPHWVHYDKRCLNFTAFFRQPVFDNPDENNRIRIVNLIYFLEDDTLTVMEPHVQNSGIWQGRMVKRGKIPKNDVGEYWHWKDLDVGKDFCIYGKVFHTVSCDLFTREWLESQGLEISKEEELPVDSYTQKERWKNVRPPKRSKVHEDHLLRFLQYDGKVLSFDVVWDDRDSAFGELKDYKLLYFLQDDTIAVKEIHDGKGGKDPFPMLLKKTKLPKKWKEKPVAFPSTVLETTEEEVTTEYYAPQDLIVGNTVFILGRRFLICNCDAFTRKYFSTMLNIQQPEAIKVEKEAKKEFPKLIPPHIGIGSPEDTLQSCYGLVPKPPHKDIIKYNLNANKYLRYLCELDWIHPEDTGRKFVMSYSLADGSIKIGEIPRRNSGIREGTFLKSMKLETPESDHNFPTYFTPERFFIGAIVPVFKHRFRIIGCDLFVYRYMTANPEKFPQEVIDNVRNYHMREGNLKDELMMAFREEQTAETRAQLAKIGSAAVAEPSAMERCLAALDVVEGSATPPRPPTPPMTTDRISYDDSLRYTRQSKPTCDNITPLKGILKSGAARDDHQKVVCFSGPSADEHREPRPQKPTYPPGQQPHYNEDDDFCDQFKDPDAAVRAERRAHDVCPYEIVPSSQNARAIGEDKVEKPKLPGYLGTYGVDCKEVPEYMKLAPDAYEQVKKLRREVPVISPAATRVADYPRLPPAAVDTCVNPPPEDTSPCAPRKEEDVAFACGHVEGKKPCCDPDERKTDPNEMMPKMPPVPPQPTIVENKESCKNNYF</sequence>
<accession>A0A9R0CU67</accession>
<evidence type="ECO:0000256" key="4">
    <source>
        <dbReference type="ARBA" id="ARBA00023212"/>
    </source>
</evidence>
<dbReference type="PANTHER" id="PTHR12086">
    <property type="entry name" value="EF-HAND DOMAIN C-TERMINAL CONTAINING PROTEIN"/>
    <property type="match status" value="1"/>
</dbReference>
<dbReference type="GO" id="GO:0072686">
    <property type="term" value="C:mitotic spindle"/>
    <property type="evidence" value="ECO:0007669"/>
    <property type="project" value="TreeGrafter"/>
</dbReference>
<evidence type="ECO:0000256" key="5">
    <source>
        <dbReference type="ARBA" id="ARBA00023273"/>
    </source>
</evidence>
<keyword evidence="4" id="KW-0206">Cytoskeleton</keyword>
<dbReference type="GO" id="GO:0000281">
    <property type="term" value="P:mitotic cytokinesis"/>
    <property type="evidence" value="ECO:0007669"/>
    <property type="project" value="TreeGrafter"/>
</dbReference>
<dbReference type="GO" id="GO:0060285">
    <property type="term" value="P:cilium-dependent cell motility"/>
    <property type="evidence" value="ECO:0007669"/>
    <property type="project" value="TreeGrafter"/>
</dbReference>